<name>A0ACC0CS29_9PEZI</name>
<comment type="caution">
    <text evidence="1">The sequence shown here is derived from an EMBL/GenBank/DDBJ whole genome shotgun (WGS) entry which is preliminary data.</text>
</comment>
<keyword evidence="1" id="KW-0378">Hydrolase</keyword>
<organism evidence="1 2">
    <name type="scientific">Hypoxylon rubiginosum</name>
    <dbReference type="NCBI Taxonomy" id="110542"/>
    <lineage>
        <taxon>Eukaryota</taxon>
        <taxon>Fungi</taxon>
        <taxon>Dikarya</taxon>
        <taxon>Ascomycota</taxon>
        <taxon>Pezizomycotina</taxon>
        <taxon>Sordariomycetes</taxon>
        <taxon>Xylariomycetidae</taxon>
        <taxon>Xylariales</taxon>
        <taxon>Hypoxylaceae</taxon>
        <taxon>Hypoxylon</taxon>
    </lineage>
</organism>
<sequence length="396" mass="43887">MMVNTRRLASLTTASLIVGLMTEHVLGQDGWPAPEAMKGTIPNNAIAQTLDPALIRRQSDNKLFLYTTGKNGSLWTADSLYGPWTHEGTAKFREYGGAPQIYQIDDTYYLYINNHEFDYSTVGVTDPAIHTWEHNSSLLAASSKTLEIGDWEWHGRLEIDWAKKYNILDAALLTIDDGGTRQNLLSFGSYQQGIFQIPLADPPVKIADGANADLTHLANNQTKAFSTGPTEAGYIFKWNDWYYLFFSSGRCCKQPGTGQWVDRGDVYKVMVCRSKQPRSGYVDDKGTDCANDSGGKEILGSHNDIWAPGGQGILVDDEAGGPIIYYHYVPYDVQTKTPADAFRFGWNKLDFSSGWPAVIKQSSVSSRQATNVGRFKTAAPYLYISVVLLNVAFLIS</sequence>
<dbReference type="Proteomes" id="UP001497680">
    <property type="component" value="Unassembled WGS sequence"/>
</dbReference>
<proteinExistence type="predicted"/>
<evidence type="ECO:0000313" key="1">
    <source>
        <dbReference type="EMBL" id="KAI6083267.1"/>
    </source>
</evidence>
<protein>
    <submittedName>
        <fullName evidence="1">Glycoside hydrolase family 43 protein</fullName>
    </submittedName>
</protein>
<reference evidence="1 2" key="1">
    <citation type="journal article" date="2022" name="New Phytol.">
        <title>Ecological generalism drives hyperdiversity of secondary metabolite gene clusters in xylarialean endophytes.</title>
        <authorList>
            <person name="Franco M.E.E."/>
            <person name="Wisecaver J.H."/>
            <person name="Arnold A.E."/>
            <person name="Ju Y.M."/>
            <person name="Slot J.C."/>
            <person name="Ahrendt S."/>
            <person name="Moore L.P."/>
            <person name="Eastman K.E."/>
            <person name="Scott K."/>
            <person name="Konkel Z."/>
            <person name="Mondo S.J."/>
            <person name="Kuo A."/>
            <person name="Hayes R.D."/>
            <person name="Haridas S."/>
            <person name="Andreopoulos B."/>
            <person name="Riley R."/>
            <person name="LaButti K."/>
            <person name="Pangilinan J."/>
            <person name="Lipzen A."/>
            <person name="Amirebrahimi M."/>
            <person name="Yan J."/>
            <person name="Adam C."/>
            <person name="Keymanesh K."/>
            <person name="Ng V."/>
            <person name="Louie K."/>
            <person name="Northen T."/>
            <person name="Drula E."/>
            <person name="Henrissat B."/>
            <person name="Hsieh H.M."/>
            <person name="Youens-Clark K."/>
            <person name="Lutzoni F."/>
            <person name="Miadlikowska J."/>
            <person name="Eastwood D.C."/>
            <person name="Hamelin R.C."/>
            <person name="Grigoriev I.V."/>
            <person name="U'Ren J.M."/>
        </authorList>
    </citation>
    <scope>NUCLEOTIDE SEQUENCE [LARGE SCALE GENOMIC DNA]</scope>
    <source>
        <strain evidence="1 2">ER1909</strain>
    </source>
</reference>
<evidence type="ECO:0000313" key="2">
    <source>
        <dbReference type="Proteomes" id="UP001497680"/>
    </source>
</evidence>
<keyword evidence="2" id="KW-1185">Reference proteome</keyword>
<dbReference type="EMBL" id="MU394355">
    <property type="protein sequence ID" value="KAI6083267.1"/>
    <property type="molecule type" value="Genomic_DNA"/>
</dbReference>
<accession>A0ACC0CS29</accession>
<gene>
    <name evidence="1" type="ORF">F4821DRAFT_281051</name>
</gene>